<proteinExistence type="predicted"/>
<reference evidence="2 4" key="1">
    <citation type="submission" date="2019-04" db="EMBL/GenBank/DDBJ databases">
        <authorList>
            <person name="Jiang L."/>
        </authorList>
    </citation>
    <scope>NUCLEOTIDE SEQUENCE [LARGE SCALE GENOMIC DNA]</scope>
    <source>
        <strain evidence="2 4">YIM 131853</strain>
    </source>
</reference>
<keyword evidence="4" id="KW-1185">Reference proteome</keyword>
<feature type="transmembrane region" description="Helical" evidence="1">
    <location>
        <begin position="35"/>
        <end position="56"/>
    </location>
</feature>
<keyword evidence="1" id="KW-1133">Transmembrane helix</keyword>
<keyword evidence="1" id="KW-0472">Membrane</keyword>
<dbReference type="Proteomes" id="UP000309133">
    <property type="component" value="Unassembled WGS sequence"/>
</dbReference>
<evidence type="ECO:0000313" key="2">
    <source>
        <dbReference type="EMBL" id="THG30730.1"/>
    </source>
</evidence>
<protein>
    <submittedName>
        <fullName evidence="2">Uncharacterized protein</fullName>
    </submittedName>
</protein>
<organism evidence="2 4">
    <name type="scientific">Naasia lichenicola</name>
    <dbReference type="NCBI Taxonomy" id="2565933"/>
    <lineage>
        <taxon>Bacteria</taxon>
        <taxon>Bacillati</taxon>
        <taxon>Actinomycetota</taxon>
        <taxon>Actinomycetes</taxon>
        <taxon>Micrococcales</taxon>
        <taxon>Microbacteriaceae</taxon>
        <taxon>Naasia</taxon>
    </lineage>
</organism>
<comment type="caution">
    <text evidence="2">The sequence shown here is derived from an EMBL/GenBank/DDBJ whole genome shotgun (WGS) entry which is preliminary data.</text>
</comment>
<evidence type="ECO:0000313" key="3">
    <source>
        <dbReference type="EMBL" id="THG31967.1"/>
    </source>
</evidence>
<dbReference type="EMBL" id="SSSM01000004">
    <property type="protein sequence ID" value="THG30730.1"/>
    <property type="molecule type" value="Genomic_DNA"/>
</dbReference>
<feature type="transmembrane region" description="Helical" evidence="1">
    <location>
        <begin position="112"/>
        <end position="131"/>
    </location>
</feature>
<keyword evidence="1" id="KW-0812">Transmembrane</keyword>
<gene>
    <name evidence="3" type="ORF">E6C64_07960</name>
    <name evidence="2" type="ORF">E6C64_08815</name>
</gene>
<evidence type="ECO:0000256" key="1">
    <source>
        <dbReference type="SAM" id="Phobius"/>
    </source>
</evidence>
<evidence type="ECO:0000313" key="4">
    <source>
        <dbReference type="Proteomes" id="UP000309133"/>
    </source>
</evidence>
<dbReference type="AlphaFoldDB" id="A0A4S4FK28"/>
<name>A0A4S4FK28_9MICO</name>
<feature type="transmembrane region" description="Helical" evidence="1">
    <location>
        <begin position="76"/>
        <end position="100"/>
    </location>
</feature>
<accession>A0A4S4FK28</accession>
<sequence>MIRTLFRIMLPVYFIMIQMTRDQGWVSNGSIGPEFGAILLLVAPAIVVALAAWLVLRVRQDVGSDLHRRLHSAATLDASVAIMFALLAFAAATTVVAALLGLMSANGLVDAYYAYAIGLVALIAAGALLFLKAKRAL</sequence>
<dbReference type="EMBL" id="SSSM01000003">
    <property type="protein sequence ID" value="THG31967.1"/>
    <property type="molecule type" value="Genomic_DNA"/>
</dbReference>